<dbReference type="PANTHER" id="PTHR32444">
    <property type="entry name" value="BULB-TYPE LECTIN DOMAIN-CONTAINING PROTEIN"/>
    <property type="match status" value="1"/>
</dbReference>
<feature type="domain" description="Apple" evidence="6">
    <location>
        <begin position="337"/>
        <end position="422"/>
    </location>
</feature>
<dbReference type="Pfam" id="PF01453">
    <property type="entry name" value="B_lectin"/>
    <property type="match status" value="1"/>
</dbReference>
<evidence type="ECO:0000313" key="7">
    <source>
        <dbReference type="EMBL" id="TXG67220.1"/>
    </source>
</evidence>
<comment type="caution">
    <text evidence="7">The sequence shown here is derived from an EMBL/GenBank/DDBJ whole genome shotgun (WGS) entry which is preliminary data.</text>
</comment>
<dbReference type="SMART" id="SM00473">
    <property type="entry name" value="PAN_AP"/>
    <property type="match status" value="1"/>
</dbReference>
<keyword evidence="4" id="KW-0812">Transmembrane</keyword>
<dbReference type="AlphaFoldDB" id="A0A5C7ICY0"/>
<dbReference type="Pfam" id="PF00954">
    <property type="entry name" value="S_locus_glycop"/>
    <property type="match status" value="1"/>
</dbReference>
<dbReference type="FunFam" id="2.90.10.10:FF:000005">
    <property type="entry name" value="G-type lectin S-receptor-like serine/threonine-protein kinase"/>
    <property type="match status" value="1"/>
</dbReference>
<evidence type="ECO:0000256" key="4">
    <source>
        <dbReference type="SAM" id="Phobius"/>
    </source>
</evidence>
<dbReference type="EMBL" id="VAHF01000003">
    <property type="protein sequence ID" value="TXG67220.1"/>
    <property type="molecule type" value="Genomic_DNA"/>
</dbReference>
<dbReference type="GO" id="GO:0048544">
    <property type="term" value="P:recognition of pollen"/>
    <property type="evidence" value="ECO:0007669"/>
    <property type="project" value="InterPro"/>
</dbReference>
<keyword evidence="4" id="KW-1133">Transmembrane helix</keyword>
<evidence type="ECO:0000256" key="1">
    <source>
        <dbReference type="ARBA" id="ARBA00022729"/>
    </source>
</evidence>
<dbReference type="Pfam" id="PF08276">
    <property type="entry name" value="PAN_2"/>
    <property type="match status" value="1"/>
</dbReference>
<protein>
    <recommendedName>
        <fullName evidence="9">Bulb-type lectin domain-containing protein</fullName>
    </recommendedName>
</protein>
<dbReference type="InterPro" id="IPR003609">
    <property type="entry name" value="Pan_app"/>
</dbReference>
<evidence type="ECO:0000259" key="5">
    <source>
        <dbReference type="PROSITE" id="PS50927"/>
    </source>
</evidence>
<keyword evidence="4" id="KW-0472">Membrane</keyword>
<evidence type="ECO:0008006" key="9">
    <source>
        <dbReference type="Google" id="ProtNLM"/>
    </source>
</evidence>
<keyword evidence="1" id="KW-0732">Signal</keyword>
<dbReference type="InterPro" id="IPR036426">
    <property type="entry name" value="Bulb-type_lectin_dom_sf"/>
</dbReference>
<dbReference type="CDD" id="cd01098">
    <property type="entry name" value="PAN_AP_plant"/>
    <property type="match status" value="1"/>
</dbReference>
<accession>A0A5C7ICY0</accession>
<name>A0A5C7ICY0_9ROSI</name>
<proteinExistence type="predicted"/>
<evidence type="ECO:0000256" key="3">
    <source>
        <dbReference type="ARBA" id="ARBA00023180"/>
    </source>
</evidence>
<dbReference type="PROSITE" id="PS50948">
    <property type="entry name" value="PAN"/>
    <property type="match status" value="1"/>
</dbReference>
<dbReference type="OrthoDB" id="4062651at2759"/>
<dbReference type="PANTHER" id="PTHR32444:SF247">
    <property type="entry name" value="OS01G0958200 PROTEIN"/>
    <property type="match status" value="1"/>
</dbReference>
<gene>
    <name evidence="7" type="ORF">EZV62_008495</name>
</gene>
<evidence type="ECO:0000256" key="2">
    <source>
        <dbReference type="ARBA" id="ARBA00023157"/>
    </source>
</evidence>
<evidence type="ECO:0000259" key="6">
    <source>
        <dbReference type="PROSITE" id="PS50948"/>
    </source>
</evidence>
<dbReference type="CDD" id="cd00028">
    <property type="entry name" value="B_lectin"/>
    <property type="match status" value="1"/>
</dbReference>
<keyword evidence="2" id="KW-1015">Disulfide bond</keyword>
<dbReference type="InterPro" id="IPR000858">
    <property type="entry name" value="S_locus_glycoprot_dom"/>
</dbReference>
<dbReference type="SUPFAM" id="SSF51110">
    <property type="entry name" value="alpha-D-mannose-specific plant lectins"/>
    <property type="match status" value="1"/>
</dbReference>
<keyword evidence="3" id="KW-0325">Glycoprotein</keyword>
<organism evidence="7 8">
    <name type="scientific">Acer yangbiense</name>
    <dbReference type="NCBI Taxonomy" id="1000413"/>
    <lineage>
        <taxon>Eukaryota</taxon>
        <taxon>Viridiplantae</taxon>
        <taxon>Streptophyta</taxon>
        <taxon>Embryophyta</taxon>
        <taxon>Tracheophyta</taxon>
        <taxon>Spermatophyta</taxon>
        <taxon>Magnoliopsida</taxon>
        <taxon>eudicotyledons</taxon>
        <taxon>Gunneridae</taxon>
        <taxon>Pentapetalae</taxon>
        <taxon>rosids</taxon>
        <taxon>malvids</taxon>
        <taxon>Sapindales</taxon>
        <taxon>Sapindaceae</taxon>
        <taxon>Hippocastanoideae</taxon>
        <taxon>Acereae</taxon>
        <taxon>Acer</taxon>
    </lineage>
</organism>
<evidence type="ECO:0000313" key="8">
    <source>
        <dbReference type="Proteomes" id="UP000323000"/>
    </source>
</evidence>
<feature type="transmembrane region" description="Helical" evidence="4">
    <location>
        <begin position="435"/>
        <end position="456"/>
    </location>
</feature>
<dbReference type="Proteomes" id="UP000323000">
    <property type="component" value="Chromosome 3"/>
</dbReference>
<feature type="domain" description="Bulb-type lectin" evidence="5">
    <location>
        <begin position="11"/>
        <end position="130"/>
    </location>
</feature>
<dbReference type="PROSITE" id="PS50927">
    <property type="entry name" value="BULB_LECTIN"/>
    <property type="match status" value="1"/>
</dbReference>
<dbReference type="SMART" id="SM00108">
    <property type="entry name" value="B_lectin"/>
    <property type="match status" value="1"/>
</dbReference>
<keyword evidence="8" id="KW-1185">Reference proteome</keyword>
<dbReference type="Gene3D" id="2.90.10.10">
    <property type="entry name" value="Bulb-type lectin domain"/>
    <property type="match status" value="1"/>
</dbReference>
<dbReference type="InterPro" id="IPR001480">
    <property type="entry name" value="Bulb-type_lectin_dom"/>
</dbReference>
<sequence>MQFSIVVDAATDSISQGQNITHSESIVSAGKIFEFGFFTPGNSTNYYLGIWYHKIPEQTVVWVANRDFPVKGTSAVLTINNEGNLVIMDGRITYRVSENSLSQNPSALLLDSGNLILRNEKLDILWQSFDYPSNTFLPGMKLGYNLRTGKVWSLTSWKSEEDPSLGTAELKMDPKQPNEYFIMRGSQMLWRSGVWLQHERIFAMIPEMTLDHIFNYDFYSDENETYFIYSVTYSTVSRQFLDTSGQFIHTNWLDGPLAWFLFWSQPRASLFCDYYAYCGSFTSCSNHSKTYCQCLQGFRPSNSLKPLPSSNGGFRPSNSLKPLQSSDGCVRRISLQCEDSSSVNGDEDRFLRMNNVKFPINAKETKLQAAEECKLACFKHCACTAYAYIESAACSLWHGELLNLIQLSTDDPDGQTIYLKLAASEFQIPRGEKKLIWVIAIVVVVAVLLPASYIVYRWRRRLKEKEEMERSQDMLLFDINMSIETSTSELSKEERAKEFSSTYEQAWSLFSE</sequence>
<reference evidence="8" key="1">
    <citation type="journal article" date="2019" name="Gigascience">
        <title>De novo genome assembly of the endangered Acer yangbiense, a plant species with extremely small populations endemic to Yunnan Province, China.</title>
        <authorList>
            <person name="Yang J."/>
            <person name="Wariss H.M."/>
            <person name="Tao L."/>
            <person name="Zhang R."/>
            <person name="Yun Q."/>
            <person name="Hollingsworth P."/>
            <person name="Dao Z."/>
            <person name="Luo G."/>
            <person name="Guo H."/>
            <person name="Ma Y."/>
            <person name="Sun W."/>
        </authorList>
    </citation>
    <scope>NUCLEOTIDE SEQUENCE [LARGE SCALE GENOMIC DNA]</scope>
    <source>
        <strain evidence="8">cv. Malutang</strain>
    </source>
</reference>